<dbReference type="Proteomes" id="UP001597124">
    <property type="component" value="Unassembled WGS sequence"/>
</dbReference>
<gene>
    <name evidence="3" type="ORF">ACFQ00_11550</name>
</gene>
<sequence length="406" mass="43247">MVIIGAGFTGLSTALALASRGQKVAVLEAGEPGEGASGRSGGQVIPGLRHFMKDLNAAYGEAAARRAHDFGSTAADACFDLIDANSIACEAVRSGKIQVADTQAGLADAKVRADAWQKRGAPVRFLDRDELIAATGTRGYLGGWIDMRGGSVQPLALTRGLASASRTAGATVYARSRVRSAARTGAAWRVSTANGHVTAPKLLLATNATTDALWPGLCQTFLRVWSYQIATTPLSAELRAHILPGDQSVSDTRRVLRYFRTDAAGRLIVGGKGRARTPASIDDFDFQRQTLGRLYPELADHPLEYAWGGEVCITADRLPRIIRLGPDAYAHLGCNGKGVAWCTAIGEAFAEMFTSGDERALPIPVTPLKRIPFHWLRHVYVGVGGAWLRLRDSLDAASAPTLKESK</sequence>
<dbReference type="GO" id="GO:0016491">
    <property type="term" value="F:oxidoreductase activity"/>
    <property type="evidence" value="ECO:0007669"/>
    <property type="project" value="UniProtKB-KW"/>
</dbReference>
<comment type="caution">
    <text evidence="3">The sequence shown here is derived from an EMBL/GenBank/DDBJ whole genome shotgun (WGS) entry which is preliminary data.</text>
</comment>
<evidence type="ECO:0000313" key="4">
    <source>
        <dbReference type="Proteomes" id="UP001597124"/>
    </source>
</evidence>
<name>A0ABW3C5G0_SPHXN</name>
<dbReference type="EMBL" id="JBHTIK010000005">
    <property type="protein sequence ID" value="MFD0848962.1"/>
    <property type="molecule type" value="Genomic_DNA"/>
</dbReference>
<dbReference type="PANTHER" id="PTHR13847">
    <property type="entry name" value="SARCOSINE DEHYDROGENASE-RELATED"/>
    <property type="match status" value="1"/>
</dbReference>
<dbReference type="RefSeq" id="WP_381490653.1">
    <property type="nucleotide sequence ID" value="NZ_JBHTIK010000005.1"/>
</dbReference>
<keyword evidence="1 3" id="KW-0560">Oxidoreductase</keyword>
<dbReference type="PANTHER" id="PTHR13847:SF281">
    <property type="entry name" value="FAD DEPENDENT OXIDOREDUCTASE DOMAIN-CONTAINING PROTEIN"/>
    <property type="match status" value="1"/>
</dbReference>
<evidence type="ECO:0000259" key="2">
    <source>
        <dbReference type="Pfam" id="PF01266"/>
    </source>
</evidence>
<dbReference type="SUPFAM" id="SSF51905">
    <property type="entry name" value="FAD/NAD(P)-binding domain"/>
    <property type="match status" value="1"/>
</dbReference>
<reference evidence="4" key="1">
    <citation type="journal article" date="2019" name="Int. J. Syst. Evol. Microbiol.">
        <title>The Global Catalogue of Microorganisms (GCM) 10K type strain sequencing project: providing services to taxonomists for standard genome sequencing and annotation.</title>
        <authorList>
            <consortium name="The Broad Institute Genomics Platform"/>
            <consortium name="The Broad Institute Genome Sequencing Center for Infectious Disease"/>
            <person name="Wu L."/>
            <person name="Ma J."/>
        </authorList>
    </citation>
    <scope>NUCLEOTIDE SEQUENCE [LARGE SCALE GENOMIC DNA]</scope>
    <source>
        <strain evidence="4">CCUG 52537</strain>
    </source>
</reference>
<proteinExistence type="predicted"/>
<organism evidence="3 4">
    <name type="scientific">Sphingosinicella xenopeptidilytica</name>
    <dbReference type="NCBI Taxonomy" id="364098"/>
    <lineage>
        <taxon>Bacteria</taxon>
        <taxon>Pseudomonadati</taxon>
        <taxon>Pseudomonadota</taxon>
        <taxon>Alphaproteobacteria</taxon>
        <taxon>Sphingomonadales</taxon>
        <taxon>Sphingosinicellaceae</taxon>
        <taxon>Sphingosinicella</taxon>
    </lineage>
</organism>
<keyword evidence="4" id="KW-1185">Reference proteome</keyword>
<accession>A0ABW3C5G0</accession>
<evidence type="ECO:0000313" key="3">
    <source>
        <dbReference type="EMBL" id="MFD0848962.1"/>
    </source>
</evidence>
<feature type="domain" description="FAD dependent oxidoreductase" evidence="2">
    <location>
        <begin position="2"/>
        <end position="352"/>
    </location>
</feature>
<dbReference type="Pfam" id="PF01266">
    <property type="entry name" value="DAO"/>
    <property type="match status" value="1"/>
</dbReference>
<evidence type="ECO:0000256" key="1">
    <source>
        <dbReference type="ARBA" id="ARBA00023002"/>
    </source>
</evidence>
<dbReference type="InterPro" id="IPR006076">
    <property type="entry name" value="FAD-dep_OxRdtase"/>
</dbReference>
<dbReference type="Gene3D" id="3.30.9.10">
    <property type="entry name" value="D-Amino Acid Oxidase, subunit A, domain 2"/>
    <property type="match status" value="1"/>
</dbReference>
<dbReference type="InterPro" id="IPR036188">
    <property type="entry name" value="FAD/NAD-bd_sf"/>
</dbReference>
<dbReference type="EC" id="1.-.-.-" evidence="3"/>
<protein>
    <submittedName>
        <fullName evidence="3">NAD(P)/FAD-dependent oxidoreductase</fullName>
        <ecNumber evidence="3">1.-.-.-</ecNumber>
    </submittedName>
</protein>
<dbReference type="Gene3D" id="3.50.50.60">
    <property type="entry name" value="FAD/NAD(P)-binding domain"/>
    <property type="match status" value="1"/>
</dbReference>